<dbReference type="OrthoDB" id="1315743at2"/>
<protein>
    <submittedName>
        <fullName evidence="3">Uncharacterized protein</fullName>
    </submittedName>
</protein>
<dbReference type="AlphaFoldDB" id="A0A327YUC2"/>
<keyword evidence="2" id="KW-1133">Transmembrane helix</keyword>
<dbReference type="RefSeq" id="WP_146603283.1">
    <property type="nucleotide sequence ID" value="NZ_QLMI01000005.1"/>
</dbReference>
<comment type="caution">
    <text evidence="3">The sequence shown here is derived from an EMBL/GenBank/DDBJ whole genome shotgun (WGS) entry which is preliminary data.</text>
</comment>
<dbReference type="Proteomes" id="UP000249620">
    <property type="component" value="Unassembled WGS sequence"/>
</dbReference>
<keyword evidence="1" id="KW-0175">Coiled coil</keyword>
<sequence>MAKKVEILDLDINTSALIAKMTQTRTEIDRLKSSQKALAEQGKQNTDAFSKNEVELKRLQSSYTQQKNVVEQLTSSTNKFSTATEAISSALQTEINSISSARNNNTQLLRLRNELNLATEEGVKALNDINAKLNENNEFIKQNASAYEQQKINIGNYKESISEALGELNLFNGGIGGFIQRSQEAGGVGNLLKTSLAGAGQGFMGLTKASLSFIATPIGAVLAVLVGAFALIQSAMKRNEEATNKLKVAFASVTGIINSVLKALQPLGEFIIDGIVMGFELAGEVAEKTMGLIADGLDMLGFESASKGVKEFTNEIKAGVKEAQDLAKAEQILEASQRKSRLTQLQYQKDAEKFRQIRDDETKSIGERIKANDDLGKVLKQQLKDELAIANQALIVANLRIKAEGRTKETLDAQAQALTEIADIQERITGQESEQLVNRVALQKEANDKAKELNQKRIDEAIRQSKAEIDLYIAQSGVKKKLLEDELKFEEGLMKKKLALNEQEYKAGKKSKTEYEAEKLNIQNEYLGKQANLLVANADRELQIFKENIQKKIAEEGFFSQARLEETIKLNNELAQKERDNFLLKLQQGVINQTEYNDAINKVNEENRIANEDAEKVRKEAKKEQEAIDLENKRASEELSYSEAVELELQRNEEARLREVEQAEKTGASVALINAKYKQFETDINKKAEMAKLAMAESTLGRLAELLGENTAMGKAAALAMATINMYQGVTAELATKAVTPYEIGLKIANVAIVTATGLKNIQKIASTKTPKFADGGEVPTLQSGSVIDNGANLSVPLSNGDNTLAYVKQGEVILNKEQQRKAGGAMFFRSLGVKGFAGGGIVGGNTNIPTPVNGIKIDYDMLASAMASANQSLPAPVVSVQEFTNVSNRVKTIESGANF</sequence>
<keyword evidence="4" id="KW-1185">Reference proteome</keyword>
<feature type="transmembrane region" description="Helical" evidence="2">
    <location>
        <begin position="211"/>
        <end position="232"/>
    </location>
</feature>
<feature type="coiled-coil region" evidence="1">
    <location>
        <begin position="600"/>
        <end position="638"/>
    </location>
</feature>
<reference evidence="3 4" key="1">
    <citation type="submission" date="2018-06" db="EMBL/GenBank/DDBJ databases">
        <title>Genomic Encyclopedia of Type Strains, Phase III (KMG-III): the genomes of soil and plant-associated and newly described type strains.</title>
        <authorList>
            <person name="Whitman W."/>
        </authorList>
    </citation>
    <scope>NUCLEOTIDE SEQUENCE [LARGE SCALE GENOMIC DNA]</scope>
    <source>
        <strain evidence="3 4">CGMCC 1.12398</strain>
    </source>
</reference>
<dbReference type="EMBL" id="QLMI01000005">
    <property type="protein sequence ID" value="RAK21619.1"/>
    <property type="molecule type" value="Genomic_DNA"/>
</dbReference>
<name>A0A327YUC2_9FLAO</name>
<accession>A0A327YUC2</accession>
<feature type="coiled-coil region" evidence="1">
    <location>
        <begin position="101"/>
        <end position="150"/>
    </location>
</feature>
<evidence type="ECO:0000313" key="3">
    <source>
        <dbReference type="EMBL" id="RAK21619.1"/>
    </source>
</evidence>
<keyword evidence="2" id="KW-0472">Membrane</keyword>
<evidence type="ECO:0000313" key="4">
    <source>
        <dbReference type="Proteomes" id="UP000249620"/>
    </source>
</evidence>
<organism evidence="3 4">
    <name type="scientific">Flavobacterium aquaticum</name>
    <dbReference type="NCBI Taxonomy" id="1236486"/>
    <lineage>
        <taxon>Bacteria</taxon>
        <taxon>Pseudomonadati</taxon>
        <taxon>Bacteroidota</taxon>
        <taxon>Flavobacteriia</taxon>
        <taxon>Flavobacteriales</taxon>
        <taxon>Flavobacteriaceae</taxon>
        <taxon>Flavobacterium</taxon>
    </lineage>
</organism>
<proteinExistence type="predicted"/>
<keyword evidence="2" id="KW-0812">Transmembrane</keyword>
<evidence type="ECO:0000256" key="1">
    <source>
        <dbReference type="SAM" id="Coils"/>
    </source>
</evidence>
<gene>
    <name evidence="3" type="ORF">B0I03_10551</name>
</gene>
<evidence type="ECO:0000256" key="2">
    <source>
        <dbReference type="SAM" id="Phobius"/>
    </source>
</evidence>